<reference evidence="1" key="1">
    <citation type="journal article" date="2019" name="bioRxiv">
        <title>The Genome of the Zebra Mussel, Dreissena polymorpha: A Resource for Invasive Species Research.</title>
        <authorList>
            <person name="McCartney M.A."/>
            <person name="Auch B."/>
            <person name="Kono T."/>
            <person name="Mallez S."/>
            <person name="Zhang Y."/>
            <person name="Obille A."/>
            <person name="Becker A."/>
            <person name="Abrahante J.E."/>
            <person name="Garbe J."/>
            <person name="Badalamenti J.P."/>
            <person name="Herman A."/>
            <person name="Mangelson H."/>
            <person name="Liachko I."/>
            <person name="Sullivan S."/>
            <person name="Sone E.D."/>
            <person name="Koren S."/>
            <person name="Silverstein K.A.T."/>
            <person name="Beckman K.B."/>
            <person name="Gohl D.M."/>
        </authorList>
    </citation>
    <scope>NUCLEOTIDE SEQUENCE</scope>
    <source>
        <strain evidence="1">Duluth1</strain>
        <tissue evidence="1">Whole animal</tissue>
    </source>
</reference>
<dbReference type="EMBL" id="JAIWYP010000010">
    <property type="protein sequence ID" value="KAH3754003.1"/>
    <property type="molecule type" value="Genomic_DNA"/>
</dbReference>
<keyword evidence="2" id="KW-1185">Reference proteome</keyword>
<name>A0A9D4DRP3_DREPO</name>
<accession>A0A9D4DRP3</accession>
<sequence length="80" mass="8742">MCRQLAEHRESEREHVADVHGVPAAALLHIAADALNHLPAQHGLSGIRPDNLVVNAVHVALFMVTCLFCEPKWQVGPFEG</sequence>
<evidence type="ECO:0000313" key="2">
    <source>
        <dbReference type="Proteomes" id="UP000828390"/>
    </source>
</evidence>
<protein>
    <submittedName>
        <fullName evidence="1">Uncharacterized protein</fullName>
    </submittedName>
</protein>
<comment type="caution">
    <text evidence="1">The sequence shown here is derived from an EMBL/GenBank/DDBJ whole genome shotgun (WGS) entry which is preliminary data.</text>
</comment>
<organism evidence="1 2">
    <name type="scientific">Dreissena polymorpha</name>
    <name type="common">Zebra mussel</name>
    <name type="synonym">Mytilus polymorpha</name>
    <dbReference type="NCBI Taxonomy" id="45954"/>
    <lineage>
        <taxon>Eukaryota</taxon>
        <taxon>Metazoa</taxon>
        <taxon>Spiralia</taxon>
        <taxon>Lophotrochozoa</taxon>
        <taxon>Mollusca</taxon>
        <taxon>Bivalvia</taxon>
        <taxon>Autobranchia</taxon>
        <taxon>Heteroconchia</taxon>
        <taxon>Euheterodonta</taxon>
        <taxon>Imparidentia</taxon>
        <taxon>Neoheterodontei</taxon>
        <taxon>Myida</taxon>
        <taxon>Dreissenoidea</taxon>
        <taxon>Dreissenidae</taxon>
        <taxon>Dreissena</taxon>
    </lineage>
</organism>
<evidence type="ECO:0000313" key="1">
    <source>
        <dbReference type="EMBL" id="KAH3754003.1"/>
    </source>
</evidence>
<gene>
    <name evidence="1" type="ORF">DPMN_188661</name>
</gene>
<reference evidence="1" key="2">
    <citation type="submission" date="2020-11" db="EMBL/GenBank/DDBJ databases">
        <authorList>
            <person name="McCartney M.A."/>
            <person name="Auch B."/>
            <person name="Kono T."/>
            <person name="Mallez S."/>
            <person name="Becker A."/>
            <person name="Gohl D.M."/>
            <person name="Silverstein K.A.T."/>
            <person name="Koren S."/>
            <person name="Bechman K.B."/>
            <person name="Herman A."/>
            <person name="Abrahante J.E."/>
            <person name="Garbe J."/>
        </authorList>
    </citation>
    <scope>NUCLEOTIDE SEQUENCE</scope>
    <source>
        <strain evidence="1">Duluth1</strain>
        <tissue evidence="1">Whole animal</tissue>
    </source>
</reference>
<proteinExistence type="predicted"/>
<dbReference type="Proteomes" id="UP000828390">
    <property type="component" value="Unassembled WGS sequence"/>
</dbReference>
<dbReference type="AlphaFoldDB" id="A0A9D4DRP3"/>